<evidence type="ECO:0000313" key="8">
    <source>
        <dbReference type="EMBL" id="EYC16518.1"/>
    </source>
</evidence>
<evidence type="ECO:0000256" key="4">
    <source>
        <dbReference type="ARBA" id="ARBA00022692"/>
    </source>
</evidence>
<feature type="transmembrane region" description="Helical" evidence="7">
    <location>
        <begin position="100"/>
        <end position="123"/>
    </location>
</feature>
<evidence type="ECO:0000256" key="3">
    <source>
        <dbReference type="ARBA" id="ARBA00022597"/>
    </source>
</evidence>
<evidence type="ECO:0000313" key="9">
    <source>
        <dbReference type="Proteomes" id="UP000024635"/>
    </source>
</evidence>
<evidence type="ECO:0000256" key="2">
    <source>
        <dbReference type="ARBA" id="ARBA00009976"/>
    </source>
</evidence>
<feature type="transmembrane region" description="Helical" evidence="7">
    <location>
        <begin position="358"/>
        <end position="378"/>
    </location>
</feature>
<sequence length="380" mass="41976">MIVVAGCRLTTAPPMRYHTCCDVAQSTCDVEPVALMGLDKDDAKESLLPVKISDGDIIKEGGGRHDMLFKAYVIITMTWLWTGYTITVRYTRTTVPKDELYAASTVVLMAEAVKCCISLIMLYKENHFRTKEFFSSIRQHYLNAPKELLKMSVPSVAYAFQNNLDFVALSNLDAGLYQVTTQLKVFTTAIFMMLFLGRRFSATRWAAISLLFCGVAAVQLNNVNDTSVERRGSYFVGITAVLATCVTAGFAGVYFEMMLKGGGNTPFWIRNLQMYSCGIVSASIGCLFSEADAIAKRGFFYGYNAKVCAIVAFLSFGGTYISLVMKYLDNLHKSFASAVSIILVVITSYLIFDDVFIGAYFVVGTAIVVFSVMLYNSVPE</sequence>
<keyword evidence="9" id="KW-1185">Reference proteome</keyword>
<feature type="transmembrane region" description="Helical" evidence="7">
    <location>
        <begin position="267"/>
        <end position="291"/>
    </location>
</feature>
<evidence type="ECO:0000256" key="7">
    <source>
        <dbReference type="SAM" id="Phobius"/>
    </source>
</evidence>
<feature type="transmembrane region" description="Helical" evidence="7">
    <location>
        <begin position="335"/>
        <end position="352"/>
    </location>
</feature>
<keyword evidence="5 7" id="KW-1133">Transmembrane helix</keyword>
<reference evidence="9" key="1">
    <citation type="journal article" date="2015" name="Nat. Genet.">
        <title>The genome and transcriptome of the zoonotic hookworm Ancylostoma ceylanicum identify infection-specific gene families.</title>
        <authorList>
            <person name="Schwarz E.M."/>
            <person name="Hu Y."/>
            <person name="Antoshechkin I."/>
            <person name="Miller M.M."/>
            <person name="Sternberg P.W."/>
            <person name="Aroian R.V."/>
        </authorList>
    </citation>
    <scope>NUCLEOTIDE SEQUENCE</scope>
    <source>
        <strain evidence="9">HY135</strain>
    </source>
</reference>
<evidence type="ECO:0000256" key="6">
    <source>
        <dbReference type="ARBA" id="ARBA00023136"/>
    </source>
</evidence>
<feature type="transmembrane region" description="Helical" evidence="7">
    <location>
        <begin position="232"/>
        <end position="255"/>
    </location>
</feature>
<dbReference type="AlphaFoldDB" id="A0A016UPX8"/>
<proteinExistence type="inferred from homology"/>
<dbReference type="PANTHER" id="PTHR10231">
    <property type="entry name" value="NUCLEOTIDE-SUGAR TRANSMEMBRANE TRANSPORTER"/>
    <property type="match status" value="1"/>
</dbReference>
<comment type="similarity">
    <text evidence="2">Belongs to the nucleotide-sugar transporter family. SLC35A subfamily.</text>
</comment>
<evidence type="ECO:0008006" key="10">
    <source>
        <dbReference type="Google" id="ProtNLM"/>
    </source>
</evidence>
<dbReference type="GO" id="GO:0000139">
    <property type="term" value="C:Golgi membrane"/>
    <property type="evidence" value="ECO:0007669"/>
    <property type="project" value="InterPro"/>
</dbReference>
<feature type="transmembrane region" description="Helical" evidence="7">
    <location>
        <begin position="303"/>
        <end position="323"/>
    </location>
</feature>
<dbReference type="NCBIfam" id="TIGR00803">
    <property type="entry name" value="nst"/>
    <property type="match status" value="1"/>
</dbReference>
<dbReference type="SUPFAM" id="SSF103481">
    <property type="entry name" value="Multidrug resistance efflux transporter EmrE"/>
    <property type="match status" value="1"/>
</dbReference>
<dbReference type="OrthoDB" id="408493at2759"/>
<accession>A0A016UPX8</accession>
<dbReference type="STRING" id="53326.A0A016UPX8"/>
<feature type="transmembrane region" description="Helical" evidence="7">
    <location>
        <begin position="202"/>
        <end position="220"/>
    </location>
</feature>
<keyword evidence="3" id="KW-0813">Transport</keyword>
<protein>
    <recommendedName>
        <fullName evidence="10">UDP-galactose transporter</fullName>
    </recommendedName>
</protein>
<comment type="caution">
    <text evidence="8">The sequence shown here is derived from an EMBL/GenBank/DDBJ whole genome shotgun (WGS) entry which is preliminary data.</text>
</comment>
<keyword evidence="3" id="KW-0762">Sugar transport</keyword>
<gene>
    <name evidence="8" type="primary">Acey_s0033.g2701</name>
    <name evidence="8" type="synonym">Acey-ugtp-1</name>
    <name evidence="8" type="ORF">Y032_0033g2701</name>
</gene>
<dbReference type="Gene3D" id="1.10.3730.20">
    <property type="match status" value="1"/>
</dbReference>
<comment type="subcellular location">
    <subcellularLocation>
        <location evidence="1">Membrane</location>
        <topology evidence="1">Multi-pass membrane protein</topology>
    </subcellularLocation>
</comment>
<dbReference type="InterPro" id="IPR037185">
    <property type="entry name" value="EmrE-like"/>
</dbReference>
<evidence type="ECO:0000256" key="5">
    <source>
        <dbReference type="ARBA" id="ARBA00022989"/>
    </source>
</evidence>
<organism evidence="8 9">
    <name type="scientific">Ancylostoma ceylanicum</name>
    <dbReference type="NCBI Taxonomy" id="53326"/>
    <lineage>
        <taxon>Eukaryota</taxon>
        <taxon>Metazoa</taxon>
        <taxon>Ecdysozoa</taxon>
        <taxon>Nematoda</taxon>
        <taxon>Chromadorea</taxon>
        <taxon>Rhabditida</taxon>
        <taxon>Rhabditina</taxon>
        <taxon>Rhabditomorpha</taxon>
        <taxon>Strongyloidea</taxon>
        <taxon>Ancylostomatidae</taxon>
        <taxon>Ancylostomatinae</taxon>
        <taxon>Ancylostoma</taxon>
    </lineage>
</organism>
<keyword evidence="4 7" id="KW-0812">Transmembrane</keyword>
<keyword evidence="6 7" id="KW-0472">Membrane</keyword>
<dbReference type="GO" id="GO:0015165">
    <property type="term" value="F:pyrimidine nucleotide-sugar transmembrane transporter activity"/>
    <property type="evidence" value="ECO:0007669"/>
    <property type="project" value="InterPro"/>
</dbReference>
<dbReference type="Proteomes" id="UP000024635">
    <property type="component" value="Unassembled WGS sequence"/>
</dbReference>
<name>A0A016UPX8_9BILA</name>
<dbReference type="InterPro" id="IPR007271">
    <property type="entry name" value="Nuc_sug_transpt"/>
</dbReference>
<dbReference type="PIRSF" id="PIRSF005799">
    <property type="entry name" value="UDP-gal_transpt"/>
    <property type="match status" value="1"/>
</dbReference>
<evidence type="ECO:0000256" key="1">
    <source>
        <dbReference type="ARBA" id="ARBA00004141"/>
    </source>
</evidence>
<feature type="transmembrane region" description="Helical" evidence="7">
    <location>
        <begin position="67"/>
        <end position="88"/>
    </location>
</feature>
<dbReference type="EMBL" id="JARK01001369">
    <property type="protein sequence ID" value="EYC16518.1"/>
    <property type="molecule type" value="Genomic_DNA"/>
</dbReference>
<dbReference type="Pfam" id="PF04142">
    <property type="entry name" value="Nuc_sug_transp"/>
    <property type="match status" value="1"/>
</dbReference>